<evidence type="ECO:0000256" key="1">
    <source>
        <dbReference type="SAM" id="MobiDB-lite"/>
    </source>
</evidence>
<feature type="compositionally biased region" description="Polar residues" evidence="1">
    <location>
        <begin position="1"/>
        <end position="10"/>
    </location>
</feature>
<feature type="region of interest" description="Disordered" evidence="1">
    <location>
        <begin position="1"/>
        <end position="51"/>
    </location>
</feature>
<dbReference type="EMBL" id="CP072801">
    <property type="protein sequence ID" value="QTR47479.1"/>
    <property type="molecule type" value="Genomic_DNA"/>
</dbReference>
<proteinExistence type="predicted"/>
<reference evidence="2 3" key="1">
    <citation type="submission" date="2021-04" db="EMBL/GenBank/DDBJ databases">
        <title>Genomics, taxonomy and metabolism of representatives of sulfur bacteria of the genus Thiothrix: Thiothrix fructosivorans QT, Thiothrix unzii A1T and three new species, Thiothrix subterranea sp. nov., Thiothrix litoralis sp. nov. and 'Candidatus Thiothrix anitrata' sp. nov.</title>
        <authorList>
            <person name="Ravin N.V."/>
            <person name="Smolyakov D."/>
            <person name="Rudenko T.S."/>
            <person name="Mardanov A.V."/>
            <person name="Beletsky A.V."/>
            <person name="Markov N.D."/>
            <person name="Fomenkov A.I."/>
            <person name="Roberts R.J."/>
            <person name="Karnachuk O.V."/>
            <person name="Novikov A."/>
            <person name="Grabovich M.Y."/>
        </authorList>
    </citation>
    <scope>NUCLEOTIDE SEQUENCE [LARGE SCALE GENOMIC DNA]</scope>
    <source>
        <strain evidence="2 3">AS</strain>
    </source>
</reference>
<dbReference type="RefSeq" id="WP_210223746.1">
    <property type="nucleotide sequence ID" value="NZ_CP072801.1"/>
</dbReference>
<accession>A0ABX7WUU2</accession>
<evidence type="ECO:0000313" key="2">
    <source>
        <dbReference type="EMBL" id="QTR47479.1"/>
    </source>
</evidence>
<sequence>MTATPLSFESDNPVGVNATRFPDHNHTLDNYGSGLPATGGGGGAADGNDVSTLVDNGDGTYTHTAGGVVTTFSTSTPLDLTDAATVTAIVDAIAASPDDVETLMRSMTANPVAVPVVDAFGVPQYVGLPV</sequence>
<dbReference type="Proteomes" id="UP000672039">
    <property type="component" value="Chromosome"/>
</dbReference>
<name>A0ABX7WUU2_9GAMM</name>
<keyword evidence="3" id="KW-1185">Reference proteome</keyword>
<protein>
    <submittedName>
        <fullName evidence="2">Uncharacterized protein</fullName>
    </submittedName>
</protein>
<evidence type="ECO:0000313" key="3">
    <source>
        <dbReference type="Proteomes" id="UP000672039"/>
    </source>
</evidence>
<organism evidence="2 3">
    <name type="scientific">Thiothrix litoralis</name>
    <dbReference type="NCBI Taxonomy" id="2891210"/>
    <lineage>
        <taxon>Bacteria</taxon>
        <taxon>Pseudomonadati</taxon>
        <taxon>Pseudomonadota</taxon>
        <taxon>Gammaproteobacteria</taxon>
        <taxon>Thiotrichales</taxon>
        <taxon>Thiotrichaceae</taxon>
        <taxon>Thiothrix</taxon>
    </lineage>
</organism>
<gene>
    <name evidence="2" type="ORF">J9253_05970</name>
</gene>